<protein>
    <recommendedName>
        <fullName evidence="4">DUF4468 domain-containing protein</fullName>
    </recommendedName>
</protein>
<feature type="chain" id="PRO_5037809542" description="DUF4468 domain-containing protein" evidence="1">
    <location>
        <begin position="20"/>
        <end position="208"/>
    </location>
</feature>
<comment type="caution">
    <text evidence="2">The sequence shown here is derived from an EMBL/GenBank/DDBJ whole genome shotgun (WGS) entry which is preliminary data.</text>
</comment>
<sequence length="208" mass="24631">MIKIVFCILLMNVALVINAQNLPNELWHPGKIVLDEGDTLSGQIQYDFKTNLVQLAVDNKIKTFSSQQVLFLSFHCQFFKRFRYFYSIPYRLKGSMNVPVFFEILAEGRLTLMAREYVVIENMNRYGNPMYRPMGSVGSREILTYDYYFLTDSGDLNLYLEKKKDLLPYFGRYEDAMVRYIKKQRLKVDRQQDLVKIINYYNDLVQSN</sequence>
<reference evidence="2" key="1">
    <citation type="submission" date="2021-01" db="EMBL/GenBank/DDBJ databases">
        <title>Marivirga aurantiaca sp. nov., isolated from intertidal surface sediments.</title>
        <authorList>
            <person name="Zhang M."/>
        </authorList>
    </citation>
    <scope>NUCLEOTIDE SEQUENCE</scope>
    <source>
        <strain evidence="2">S37H4</strain>
    </source>
</reference>
<proteinExistence type="predicted"/>
<accession>A0A935CAL9</accession>
<dbReference type="RefSeq" id="WP_201430548.1">
    <property type="nucleotide sequence ID" value="NZ_JAEQBW010000002.1"/>
</dbReference>
<evidence type="ECO:0008006" key="4">
    <source>
        <dbReference type="Google" id="ProtNLM"/>
    </source>
</evidence>
<keyword evidence="1" id="KW-0732">Signal</keyword>
<feature type="signal peptide" evidence="1">
    <location>
        <begin position="1"/>
        <end position="19"/>
    </location>
</feature>
<dbReference type="AlphaFoldDB" id="A0A935CAL9"/>
<evidence type="ECO:0000313" key="2">
    <source>
        <dbReference type="EMBL" id="MBK6264883.1"/>
    </source>
</evidence>
<organism evidence="2 3">
    <name type="scientific">Marivirga aurantiaca</name>
    <dbReference type="NCBI Taxonomy" id="2802615"/>
    <lineage>
        <taxon>Bacteria</taxon>
        <taxon>Pseudomonadati</taxon>
        <taxon>Bacteroidota</taxon>
        <taxon>Cytophagia</taxon>
        <taxon>Cytophagales</taxon>
        <taxon>Marivirgaceae</taxon>
        <taxon>Marivirga</taxon>
    </lineage>
</organism>
<name>A0A935CAL9_9BACT</name>
<evidence type="ECO:0000313" key="3">
    <source>
        <dbReference type="Proteomes" id="UP000611723"/>
    </source>
</evidence>
<dbReference type="EMBL" id="JAEQBW010000002">
    <property type="protein sequence ID" value="MBK6264883.1"/>
    <property type="molecule type" value="Genomic_DNA"/>
</dbReference>
<evidence type="ECO:0000256" key="1">
    <source>
        <dbReference type="SAM" id="SignalP"/>
    </source>
</evidence>
<gene>
    <name evidence="2" type="ORF">JKA74_07530</name>
</gene>
<keyword evidence="3" id="KW-1185">Reference proteome</keyword>
<dbReference type="Proteomes" id="UP000611723">
    <property type="component" value="Unassembled WGS sequence"/>
</dbReference>